<feature type="chain" id="PRO_5029506820" description="Transmembrane protein" evidence="1">
    <location>
        <begin position="24"/>
        <end position="85"/>
    </location>
</feature>
<reference evidence="2 3" key="1">
    <citation type="journal article" date="2016" name="G3 (Bethesda)">
        <title>First Draft Assembly and Annotation of the Genome of a California Endemic Oak Quercus lobata Nee (Fagaceae).</title>
        <authorList>
            <person name="Sork V.L."/>
            <person name="Fitz-Gibbon S.T."/>
            <person name="Puiu D."/>
            <person name="Crepeau M."/>
            <person name="Gugger P.F."/>
            <person name="Sherman R."/>
            <person name="Stevens K."/>
            <person name="Langley C.H."/>
            <person name="Pellegrini M."/>
            <person name="Salzberg S.L."/>
        </authorList>
    </citation>
    <scope>NUCLEOTIDE SEQUENCE [LARGE SCALE GENOMIC DNA]</scope>
    <source>
        <strain evidence="2 3">cv. SW786</strain>
    </source>
</reference>
<dbReference type="EnsemblPlants" id="QL10p017125:mrna">
    <property type="protein sequence ID" value="QL10p017125:mrna"/>
    <property type="gene ID" value="QL10p017125"/>
</dbReference>
<dbReference type="RefSeq" id="XP_030940415.1">
    <property type="nucleotide sequence ID" value="XM_031084555.1"/>
</dbReference>
<dbReference type="PANTHER" id="PTHR33474">
    <property type="entry name" value="TRANSMEMBRANE PROTEIN"/>
    <property type="match status" value="1"/>
</dbReference>
<evidence type="ECO:0008006" key="4">
    <source>
        <dbReference type="Google" id="ProtNLM"/>
    </source>
</evidence>
<organism evidence="2 3">
    <name type="scientific">Quercus lobata</name>
    <name type="common">Valley oak</name>
    <dbReference type="NCBI Taxonomy" id="97700"/>
    <lineage>
        <taxon>Eukaryota</taxon>
        <taxon>Viridiplantae</taxon>
        <taxon>Streptophyta</taxon>
        <taxon>Embryophyta</taxon>
        <taxon>Tracheophyta</taxon>
        <taxon>Spermatophyta</taxon>
        <taxon>Magnoliopsida</taxon>
        <taxon>eudicotyledons</taxon>
        <taxon>Gunneridae</taxon>
        <taxon>Pentapetalae</taxon>
        <taxon>rosids</taxon>
        <taxon>fabids</taxon>
        <taxon>Fagales</taxon>
        <taxon>Fagaceae</taxon>
        <taxon>Quercus</taxon>
    </lineage>
</organism>
<evidence type="ECO:0000313" key="2">
    <source>
        <dbReference type="EnsemblPlants" id="QL10p017125:mrna"/>
    </source>
</evidence>
<dbReference type="AlphaFoldDB" id="A0A7N2MQC1"/>
<protein>
    <recommendedName>
        <fullName evidence="4">Transmembrane protein</fullName>
    </recommendedName>
</protein>
<keyword evidence="3" id="KW-1185">Reference proteome</keyword>
<reference evidence="2" key="2">
    <citation type="submission" date="2021-01" db="UniProtKB">
        <authorList>
            <consortium name="EnsemblPlants"/>
        </authorList>
    </citation>
    <scope>IDENTIFICATION</scope>
</reference>
<dbReference type="PANTHER" id="PTHR33474:SF2">
    <property type="entry name" value="TRANSMEMBRANE PROTEIN"/>
    <property type="match status" value="1"/>
</dbReference>
<accession>A0A7N2MQC1</accession>
<sequence>MANTFSPLLVLLLVFSQLISLNAVPVTRIGNLMHGHQVHLVSQNTHMLATEEKWDEQTFSGRMDFELHDYPGSGANNRHTPKPPV</sequence>
<dbReference type="EMBL" id="LRBV02000010">
    <property type="status" value="NOT_ANNOTATED_CDS"/>
    <property type="molecule type" value="Genomic_DNA"/>
</dbReference>
<feature type="signal peptide" evidence="1">
    <location>
        <begin position="1"/>
        <end position="23"/>
    </location>
</feature>
<dbReference type="GeneID" id="115965354"/>
<evidence type="ECO:0000256" key="1">
    <source>
        <dbReference type="SAM" id="SignalP"/>
    </source>
</evidence>
<proteinExistence type="predicted"/>
<dbReference type="KEGG" id="qlo:115965354"/>
<keyword evidence="1" id="KW-0732">Signal</keyword>
<dbReference type="FunCoup" id="A0A7N2MQC1">
    <property type="interactions" value="40"/>
</dbReference>
<gene>
    <name evidence="2" type="primary">LOC115965354</name>
</gene>
<dbReference type="OrthoDB" id="747636at2759"/>
<name>A0A7N2MQC1_QUELO</name>
<dbReference type="Gramene" id="QL10p017125:mrna">
    <property type="protein sequence ID" value="QL10p017125:mrna"/>
    <property type="gene ID" value="QL10p017125"/>
</dbReference>
<dbReference type="Proteomes" id="UP000594261">
    <property type="component" value="Chromosome 10"/>
</dbReference>
<evidence type="ECO:0000313" key="3">
    <source>
        <dbReference type="Proteomes" id="UP000594261"/>
    </source>
</evidence>
<dbReference type="OMA" id="ELHDYPG"/>
<dbReference type="InParanoid" id="A0A7N2MQC1"/>